<dbReference type="InterPro" id="IPR025597">
    <property type="entry name" value="DUF4345"/>
</dbReference>
<comment type="caution">
    <text evidence="2">The sequence shown here is derived from an EMBL/GenBank/DDBJ whole genome shotgun (WGS) entry which is preliminary data.</text>
</comment>
<dbReference type="Proteomes" id="UP001497416">
    <property type="component" value="Unassembled WGS sequence"/>
</dbReference>
<evidence type="ECO:0008006" key="4">
    <source>
        <dbReference type="Google" id="ProtNLM"/>
    </source>
</evidence>
<protein>
    <recommendedName>
        <fullName evidence="4">DUF4345 domain-containing protein</fullName>
    </recommendedName>
</protein>
<keyword evidence="1" id="KW-0812">Transmembrane</keyword>
<feature type="transmembrane region" description="Helical" evidence="1">
    <location>
        <begin position="105"/>
        <end position="124"/>
    </location>
</feature>
<keyword evidence="1" id="KW-0472">Membrane</keyword>
<evidence type="ECO:0000313" key="2">
    <source>
        <dbReference type="EMBL" id="CAL2092549.1"/>
    </source>
</evidence>
<name>A0ABM9P4V6_9FLAO</name>
<keyword evidence="3" id="KW-1185">Reference proteome</keyword>
<dbReference type="Pfam" id="PF14248">
    <property type="entry name" value="DUF4345"/>
    <property type="match status" value="1"/>
</dbReference>
<evidence type="ECO:0000313" key="3">
    <source>
        <dbReference type="Proteomes" id="UP001497416"/>
    </source>
</evidence>
<sequence>MNTRVKMKNLQLLISAIVVIAVSFVYGFNPSEILPAVFGFEVKAIDLKNIFRAIMGLYIFFGVFWIVGIVKSRFWEAATLSNILFMGGLASGRIISTFADGISKQFLIGAFLELIMMFWGIYNLKKYKSKIR</sequence>
<reference evidence="2 3" key="1">
    <citation type="submission" date="2024-05" db="EMBL/GenBank/DDBJ databases">
        <authorList>
            <person name="Duchaud E."/>
        </authorList>
    </citation>
    <scope>NUCLEOTIDE SEQUENCE [LARGE SCALE GENOMIC DNA]</scope>
    <source>
        <strain evidence="2">Ena-SAMPLE-TAB-13-05-2024-13:56:06:370-140302</strain>
    </source>
</reference>
<gene>
    <name evidence="2" type="ORF">T190607A01A_50024</name>
</gene>
<keyword evidence="1" id="KW-1133">Transmembrane helix</keyword>
<accession>A0ABM9P4V6</accession>
<evidence type="ECO:0000256" key="1">
    <source>
        <dbReference type="SAM" id="Phobius"/>
    </source>
</evidence>
<feature type="transmembrane region" description="Helical" evidence="1">
    <location>
        <begin position="77"/>
        <end position="99"/>
    </location>
</feature>
<proteinExistence type="predicted"/>
<feature type="transmembrane region" description="Helical" evidence="1">
    <location>
        <begin position="12"/>
        <end position="29"/>
    </location>
</feature>
<organism evidence="2 3">
    <name type="scientific">Tenacibaculum platacis</name>
    <dbReference type="NCBI Taxonomy" id="3137852"/>
    <lineage>
        <taxon>Bacteria</taxon>
        <taxon>Pseudomonadati</taxon>
        <taxon>Bacteroidota</taxon>
        <taxon>Flavobacteriia</taxon>
        <taxon>Flavobacteriales</taxon>
        <taxon>Flavobacteriaceae</taxon>
        <taxon>Tenacibaculum</taxon>
    </lineage>
</organism>
<feature type="transmembrane region" description="Helical" evidence="1">
    <location>
        <begin position="49"/>
        <end position="70"/>
    </location>
</feature>
<dbReference type="EMBL" id="CAXIXY010000007">
    <property type="protein sequence ID" value="CAL2092549.1"/>
    <property type="molecule type" value="Genomic_DNA"/>
</dbReference>